<dbReference type="PANTHER" id="PTHR43539:SF78">
    <property type="entry name" value="FLAVIN-CONTAINING MONOOXYGENASE"/>
    <property type="match status" value="1"/>
</dbReference>
<name>A0A0U2W7I0_9BACL</name>
<dbReference type="SUPFAM" id="SSF51905">
    <property type="entry name" value="FAD/NAD(P)-binding domain"/>
    <property type="match status" value="1"/>
</dbReference>
<reference evidence="2 3" key="2">
    <citation type="journal article" date="2016" name="Genome Announc.">
        <title>Complete Genome Sequences of Two Interactive Moderate Thermophiles, Paenibacillus napthalenovorans 32O-Y and Paenibacillus sp. 32O-W.</title>
        <authorList>
            <person name="Butler R.R.III."/>
            <person name="Wang J."/>
            <person name="Stark B.C."/>
            <person name="Pombert J.F."/>
        </authorList>
    </citation>
    <scope>NUCLEOTIDE SEQUENCE [LARGE SCALE GENOMIC DNA]</scope>
    <source>
        <strain evidence="2 3">32O-Y</strain>
    </source>
</reference>
<dbReference type="AlphaFoldDB" id="A0A0U2W7I0"/>
<dbReference type="Pfam" id="PF13738">
    <property type="entry name" value="Pyr_redox_3"/>
    <property type="match status" value="1"/>
</dbReference>
<dbReference type="EMBL" id="CP013652">
    <property type="protein sequence ID" value="ALS23373.1"/>
    <property type="molecule type" value="Genomic_DNA"/>
</dbReference>
<keyword evidence="1" id="KW-0560">Oxidoreductase</keyword>
<dbReference type="InterPro" id="IPR036188">
    <property type="entry name" value="FAD/NAD-bd_sf"/>
</dbReference>
<sequence length="382" mass="42095">MIDLIIIGAGPYGISLAAHAKASGLSYVLLGLPMQFWKDQMPQNMFIRTNPRYISFSDKENSLTIDRFCAETGTPLESPFPRPAFVEYAFWFARHANVEFTPELVVRLDYAASAITVTTESGTRFTGAHAIVATGLQHFSYIPDVLSGLPPSLRTHTFGQTEFNRFKGQKVAVIGSGQSAWEAAALLHLAGCEAELLFRRDAVRYAEEDNTASGLRLIESAEQFYRLPLEQKQERWNTPRQGTVALFLKPYVEGKVPATGGASIEQAEAGPDGKVRLTLSSGDTRIVDHVICATGYRIDLDLLPFLPSGLLAAIRREDGPFRRFPLLSQHFESSVPGLFFVGSLASHTHGPAFGFIAGLRQACRTIIPYLAHTREQSTRKGF</sequence>
<reference evidence="3" key="1">
    <citation type="submission" date="2015-12" db="EMBL/GenBank/DDBJ databases">
        <title>Complete genome sequences of two moderately thermophilic Paenibacillus species.</title>
        <authorList>
            <person name="Butler R.III."/>
            <person name="Wang J."/>
            <person name="Stark B.C."/>
            <person name="Pombert J.-F."/>
        </authorList>
    </citation>
    <scope>NUCLEOTIDE SEQUENCE [LARGE SCALE GENOMIC DNA]</scope>
    <source>
        <strain evidence="3">32O-Y</strain>
    </source>
</reference>
<dbReference type="Proteomes" id="UP000061660">
    <property type="component" value="Chromosome"/>
</dbReference>
<dbReference type="GO" id="GO:0004497">
    <property type="term" value="F:monooxygenase activity"/>
    <property type="evidence" value="ECO:0007669"/>
    <property type="project" value="TreeGrafter"/>
</dbReference>
<gene>
    <name evidence="2" type="ORF">IJ22_30000</name>
</gene>
<organism evidence="2 3">
    <name type="scientific">Paenibacillus naphthalenovorans</name>
    <dbReference type="NCBI Taxonomy" id="162209"/>
    <lineage>
        <taxon>Bacteria</taxon>
        <taxon>Bacillati</taxon>
        <taxon>Bacillota</taxon>
        <taxon>Bacilli</taxon>
        <taxon>Bacillales</taxon>
        <taxon>Paenibacillaceae</taxon>
        <taxon>Paenibacillus</taxon>
    </lineage>
</organism>
<keyword evidence="3" id="KW-1185">Reference proteome</keyword>
<dbReference type="PRINTS" id="PR00368">
    <property type="entry name" value="FADPNR"/>
</dbReference>
<dbReference type="PATRIC" id="fig|162209.4.peg.3199"/>
<dbReference type="InterPro" id="IPR050982">
    <property type="entry name" value="Auxin_biosynth/cation_transpt"/>
</dbReference>
<accession>A0A0U2W7I0</accession>
<evidence type="ECO:0000256" key="1">
    <source>
        <dbReference type="ARBA" id="ARBA00023002"/>
    </source>
</evidence>
<dbReference type="PRINTS" id="PR00411">
    <property type="entry name" value="PNDRDTASEI"/>
</dbReference>
<dbReference type="RefSeq" id="WP_062409336.1">
    <property type="nucleotide sequence ID" value="NZ_CP013652.1"/>
</dbReference>
<evidence type="ECO:0000313" key="2">
    <source>
        <dbReference type="EMBL" id="ALS23373.1"/>
    </source>
</evidence>
<protein>
    <submittedName>
        <fullName evidence="2">Pyridine nucleotide-disulfide oxidoreductase</fullName>
    </submittedName>
</protein>
<proteinExistence type="predicted"/>
<dbReference type="OrthoDB" id="9778740at2"/>
<dbReference type="PANTHER" id="PTHR43539">
    <property type="entry name" value="FLAVIN-BINDING MONOOXYGENASE-LIKE PROTEIN (AFU_ORTHOLOGUE AFUA_4G09220)"/>
    <property type="match status" value="1"/>
</dbReference>
<dbReference type="GO" id="GO:0050660">
    <property type="term" value="F:flavin adenine dinucleotide binding"/>
    <property type="evidence" value="ECO:0007669"/>
    <property type="project" value="TreeGrafter"/>
</dbReference>
<evidence type="ECO:0000313" key="3">
    <source>
        <dbReference type="Proteomes" id="UP000061660"/>
    </source>
</evidence>
<dbReference type="KEGG" id="pnp:IJ22_30000"/>
<dbReference type="Gene3D" id="3.50.50.60">
    <property type="entry name" value="FAD/NAD(P)-binding domain"/>
    <property type="match status" value="1"/>
</dbReference>
<dbReference type="STRING" id="162209.IJ22_30000"/>